<dbReference type="InterPro" id="IPR050808">
    <property type="entry name" value="Phage_Integrase"/>
</dbReference>
<evidence type="ECO:0000256" key="1">
    <source>
        <dbReference type="ARBA" id="ARBA00008857"/>
    </source>
</evidence>
<dbReference type="GO" id="GO:0003677">
    <property type="term" value="F:DNA binding"/>
    <property type="evidence" value="ECO:0007669"/>
    <property type="project" value="UniProtKB-KW"/>
</dbReference>
<proteinExistence type="inferred from homology"/>
<dbReference type="Gene3D" id="1.10.150.130">
    <property type="match status" value="1"/>
</dbReference>
<evidence type="ECO:0000313" key="7">
    <source>
        <dbReference type="Proteomes" id="UP000198917"/>
    </source>
</evidence>
<dbReference type="InterPro" id="IPR010998">
    <property type="entry name" value="Integrase_recombinase_N"/>
</dbReference>
<dbReference type="InterPro" id="IPR025166">
    <property type="entry name" value="Integrase_DNA_bind_dom"/>
</dbReference>
<feature type="domain" description="Tyr recombinase" evidence="5">
    <location>
        <begin position="196"/>
        <end position="374"/>
    </location>
</feature>
<dbReference type="PROSITE" id="PS51898">
    <property type="entry name" value="TYR_RECOMBINASE"/>
    <property type="match status" value="1"/>
</dbReference>
<dbReference type="GO" id="GO:0006310">
    <property type="term" value="P:DNA recombination"/>
    <property type="evidence" value="ECO:0007669"/>
    <property type="project" value="UniProtKB-KW"/>
</dbReference>
<dbReference type="Proteomes" id="UP000198917">
    <property type="component" value="Unassembled WGS sequence"/>
</dbReference>
<dbReference type="AlphaFoldDB" id="A0A7Z7BHA8"/>
<evidence type="ECO:0000256" key="3">
    <source>
        <dbReference type="ARBA" id="ARBA00023125"/>
    </source>
</evidence>
<evidence type="ECO:0000259" key="5">
    <source>
        <dbReference type="PROSITE" id="PS51898"/>
    </source>
</evidence>
<dbReference type="Pfam" id="PF00589">
    <property type="entry name" value="Phage_integrase"/>
    <property type="match status" value="1"/>
</dbReference>
<evidence type="ECO:0000256" key="2">
    <source>
        <dbReference type="ARBA" id="ARBA00022908"/>
    </source>
</evidence>
<dbReference type="SUPFAM" id="SSF56349">
    <property type="entry name" value="DNA breaking-rejoining enzymes"/>
    <property type="match status" value="1"/>
</dbReference>
<dbReference type="Gene3D" id="3.30.160.390">
    <property type="entry name" value="Integrase, DNA-binding domain"/>
    <property type="match status" value="1"/>
</dbReference>
<accession>A0A7Z7BHA8</accession>
<comment type="similarity">
    <text evidence="1">Belongs to the 'phage' integrase family.</text>
</comment>
<dbReference type="Gene3D" id="1.10.443.10">
    <property type="entry name" value="Intergrase catalytic core"/>
    <property type="match status" value="1"/>
</dbReference>
<keyword evidence="3" id="KW-0238">DNA-binding</keyword>
<keyword evidence="2" id="KW-0229">DNA integration</keyword>
<keyword evidence="4" id="KW-0233">DNA recombination</keyword>
<evidence type="ECO:0000256" key="4">
    <source>
        <dbReference type="ARBA" id="ARBA00023172"/>
    </source>
</evidence>
<comment type="caution">
    <text evidence="6">The sequence shown here is derived from an EMBL/GenBank/DDBJ whole genome shotgun (WGS) entry which is preliminary data.</text>
</comment>
<dbReference type="InterPro" id="IPR038488">
    <property type="entry name" value="Integrase_DNA-bd_sf"/>
</dbReference>
<evidence type="ECO:0000313" key="6">
    <source>
        <dbReference type="EMBL" id="SDJ24406.1"/>
    </source>
</evidence>
<dbReference type="Pfam" id="PF13356">
    <property type="entry name" value="Arm-DNA-bind_3"/>
    <property type="match status" value="1"/>
</dbReference>
<gene>
    <name evidence="6" type="ORF">SAMN05428983_0796</name>
</gene>
<reference evidence="6 7" key="1">
    <citation type="submission" date="2016-10" db="EMBL/GenBank/DDBJ databases">
        <authorList>
            <person name="Varghese N."/>
            <person name="Submissions S."/>
        </authorList>
    </citation>
    <scope>NUCLEOTIDE SEQUENCE [LARGE SCALE GENOMIC DNA]</scope>
    <source>
        <strain evidence="6 7">PDC82</strain>
    </source>
</reference>
<protein>
    <submittedName>
        <fullName evidence="6">Integrase</fullName>
    </submittedName>
</protein>
<dbReference type="CDD" id="cd00801">
    <property type="entry name" value="INT_P4_C"/>
    <property type="match status" value="1"/>
</dbReference>
<dbReference type="EMBL" id="FNEW01000001">
    <property type="protein sequence ID" value="SDJ24406.1"/>
    <property type="molecule type" value="Genomic_DNA"/>
</dbReference>
<dbReference type="GO" id="GO:0015074">
    <property type="term" value="P:DNA integration"/>
    <property type="evidence" value="ECO:0007669"/>
    <property type="project" value="UniProtKB-KW"/>
</dbReference>
<name>A0A7Z7BHA8_9HYPH</name>
<dbReference type="InterPro" id="IPR002104">
    <property type="entry name" value="Integrase_catalytic"/>
</dbReference>
<dbReference type="Pfam" id="PF22022">
    <property type="entry name" value="Phage_int_M"/>
    <property type="match status" value="1"/>
</dbReference>
<dbReference type="InterPro" id="IPR053876">
    <property type="entry name" value="Phage_int_M"/>
</dbReference>
<dbReference type="InterPro" id="IPR011010">
    <property type="entry name" value="DNA_brk_join_enz"/>
</dbReference>
<organism evidence="6 7">
    <name type="scientific">Agrobacterium fabrum</name>
    <dbReference type="NCBI Taxonomy" id="1176649"/>
    <lineage>
        <taxon>Bacteria</taxon>
        <taxon>Pseudomonadati</taxon>
        <taxon>Pseudomonadota</taxon>
        <taxon>Alphaproteobacteria</taxon>
        <taxon>Hyphomicrobiales</taxon>
        <taxon>Rhizobiaceae</taxon>
        <taxon>Rhizobium/Agrobacterium group</taxon>
        <taxon>Agrobacterium</taxon>
        <taxon>Agrobacterium tumefaciens complex</taxon>
    </lineage>
</organism>
<dbReference type="RefSeq" id="WP_092731685.1">
    <property type="nucleotide sequence ID" value="NZ_FNEW01000001.1"/>
</dbReference>
<dbReference type="PANTHER" id="PTHR30629:SF2">
    <property type="entry name" value="PROPHAGE INTEGRASE INTS-RELATED"/>
    <property type="match status" value="1"/>
</dbReference>
<dbReference type="PANTHER" id="PTHR30629">
    <property type="entry name" value="PROPHAGE INTEGRASE"/>
    <property type="match status" value="1"/>
</dbReference>
<sequence>MPLSDLKCRNAKPAEKDYKLADAGRLYLLVRPNGSKLWRMNYQFAGKQKTLSIGAYPSVSLADARQSREIAKEHLAHGRDPALASADHPERRFKIVATNWWDARRKRWNAVYAERIWSRLENRVFPRLGELDVTKIAARDILALIKEIEVEGKHDLARRVRQYVSGVFRFAIASEITATDPSATVIDAMESRPKTVHRAAIREEELPEFFRRLRNYNGESQTALALELLIHTAVRSKELRLATWSEFDFEKKIWRIPEERMKMKKEHFVPLSKRAIEILYELKEIAGDSDLIVPSPDKVAQPISNNTMLYYLYRLGYHSKATVHGFRSTFSTIANESGLWREDAIETQLAHSEEDESRDSYNAALYLSERTRMMKWYSEKLVTLSKKVPNRDDLLEGLL</sequence>
<dbReference type="InterPro" id="IPR013762">
    <property type="entry name" value="Integrase-like_cat_sf"/>
</dbReference>